<evidence type="ECO:0000313" key="2">
    <source>
        <dbReference type="Proteomes" id="UP001203761"/>
    </source>
</evidence>
<dbReference type="SUPFAM" id="SSF159275">
    <property type="entry name" value="PA1994-like"/>
    <property type="match status" value="1"/>
</dbReference>
<dbReference type="EMBL" id="JAKNCJ010000005">
    <property type="protein sequence ID" value="MCL6423838.1"/>
    <property type="molecule type" value="Genomic_DNA"/>
</dbReference>
<name>A0ABT0R1M6_9MICO</name>
<keyword evidence="2" id="KW-1185">Reference proteome</keyword>
<evidence type="ECO:0000313" key="1">
    <source>
        <dbReference type="EMBL" id="MCL6423838.1"/>
    </source>
</evidence>
<protein>
    <submittedName>
        <fullName evidence="1">Glycolipid-binding domain-containing protein</fullName>
    </submittedName>
</protein>
<proteinExistence type="predicted"/>
<dbReference type="RefSeq" id="WP_249737914.1">
    <property type="nucleotide sequence ID" value="NZ_JAKNCJ010000005.1"/>
</dbReference>
<dbReference type="InterPro" id="IPR009467">
    <property type="entry name" value="Glycolipid-bd_prot_put"/>
</dbReference>
<dbReference type="Proteomes" id="UP001203761">
    <property type="component" value="Unassembled WGS sequence"/>
</dbReference>
<dbReference type="Pfam" id="PF06475">
    <property type="entry name" value="Glycolipid_bind"/>
    <property type="match status" value="1"/>
</dbReference>
<comment type="caution">
    <text evidence="1">The sequence shown here is derived from an EMBL/GenBank/DDBJ whole genome shotgun (WGS) entry which is preliminary data.</text>
</comment>
<sequence>MGSTHLTWTGIDDPTRIDDCRVEESFRGLRAVGSSITEEYSTAWTLEVGPDWATRRISVTAAGPGWSRHLTLTRSDSGTWSSRTLVEGENDLPEPGIFPGQDLRGAVDCDLGKCPLTNLMPIRRLGLLEGNVPDTELVMAWIDVPSLQVIRSDQIYGSSPNPSSVRYTSRSRDVSVELALDPEGYVLEYPGLAQRA</sequence>
<gene>
    <name evidence="1" type="ORF">Bequi_10660</name>
</gene>
<accession>A0ABT0R1M6</accession>
<organism evidence="1 2">
    <name type="scientific">Brachybacterium equifaecis</name>
    <dbReference type="NCBI Taxonomy" id="2910770"/>
    <lineage>
        <taxon>Bacteria</taxon>
        <taxon>Bacillati</taxon>
        <taxon>Actinomycetota</taxon>
        <taxon>Actinomycetes</taxon>
        <taxon>Micrococcales</taxon>
        <taxon>Dermabacteraceae</taxon>
        <taxon>Brachybacterium</taxon>
    </lineage>
</organism>
<reference evidence="1" key="1">
    <citation type="submission" date="2022-02" db="EMBL/GenBank/DDBJ databases">
        <authorList>
            <person name="Lee M."/>
            <person name="Kim S.-J."/>
            <person name="Jung M.-Y."/>
        </authorList>
    </citation>
    <scope>NUCLEOTIDE SEQUENCE</scope>
    <source>
        <strain evidence="1">JHP9</strain>
    </source>
</reference>